<protein>
    <submittedName>
        <fullName evidence="6">Taurine catabolism dioxygenase TauD</fullName>
    </submittedName>
</protein>
<evidence type="ECO:0000256" key="4">
    <source>
        <dbReference type="ARBA" id="ARBA00023194"/>
    </source>
</evidence>
<dbReference type="InterPro" id="IPR050411">
    <property type="entry name" value="AlphaKG_dependent_hydroxylases"/>
</dbReference>
<feature type="domain" description="TauD/TfdA-like" evidence="5">
    <location>
        <begin position="69"/>
        <end position="289"/>
    </location>
</feature>
<comment type="cofactor">
    <cofactor evidence="1">
        <name>Fe(2+)</name>
        <dbReference type="ChEBI" id="CHEBI:29033"/>
    </cofactor>
</comment>
<keyword evidence="7" id="KW-1185">Reference proteome</keyword>
<dbReference type="Proteomes" id="UP000253868">
    <property type="component" value="Chromosome"/>
</dbReference>
<evidence type="ECO:0000313" key="7">
    <source>
        <dbReference type="Proteomes" id="UP000253868"/>
    </source>
</evidence>
<accession>A0A345HQN7</accession>
<dbReference type="Gene3D" id="3.60.130.10">
    <property type="entry name" value="Clavaminate synthase-like"/>
    <property type="match status" value="1"/>
</dbReference>
<dbReference type="AlphaFoldDB" id="A0A345HQN7"/>
<organism evidence="6 7">
    <name type="scientific">Streptomyces paludis</name>
    <dbReference type="NCBI Taxonomy" id="2282738"/>
    <lineage>
        <taxon>Bacteria</taxon>
        <taxon>Bacillati</taxon>
        <taxon>Actinomycetota</taxon>
        <taxon>Actinomycetes</taxon>
        <taxon>Kitasatosporales</taxon>
        <taxon>Streptomycetaceae</taxon>
        <taxon>Streptomyces</taxon>
    </lineage>
</organism>
<proteinExistence type="predicted"/>
<dbReference type="InterPro" id="IPR003819">
    <property type="entry name" value="TauD/TfdA-like"/>
</dbReference>
<evidence type="ECO:0000256" key="3">
    <source>
        <dbReference type="ARBA" id="ARBA00023004"/>
    </source>
</evidence>
<dbReference type="PANTHER" id="PTHR10696:SF56">
    <property type="entry name" value="TAUD_TFDA-LIKE DOMAIN-CONTAINING PROTEIN"/>
    <property type="match status" value="1"/>
</dbReference>
<sequence>MPERTDHPMTETTPGATARDVGWTSEYLESAREVWSLPITDEDRRLLWTDALAERWGGGEAEKVYAAVRAFIGRSLDAVGFVNVRGLLSPAASDADLSTALSFLLAEVAGPVPQNAQGDLWTVLRDRDGDGATELGFHCDTCDLLVLLCLQPAADGGGTTKLASARHVHDIIERERPDVLALLKEEWRYDRTGRAGQQILLTPILFTQDDGTVGCYYQTRTVRASADLDARHIDALDYLDAVLYRPEIAFGLPLAAGDLLMIRNSRVLHGRSPYVDTPGPEARRILRAWMDER</sequence>
<keyword evidence="6" id="KW-0223">Dioxygenase</keyword>
<dbReference type="InterPro" id="IPR042098">
    <property type="entry name" value="TauD-like_sf"/>
</dbReference>
<reference evidence="7" key="1">
    <citation type="submission" date="2018-07" db="EMBL/GenBank/DDBJ databases">
        <authorList>
            <person name="Zhao J."/>
        </authorList>
    </citation>
    <scope>NUCLEOTIDE SEQUENCE [LARGE SCALE GENOMIC DNA]</scope>
    <source>
        <strain evidence="7">GSSD-12</strain>
    </source>
</reference>
<dbReference type="GO" id="GO:0051213">
    <property type="term" value="F:dioxygenase activity"/>
    <property type="evidence" value="ECO:0007669"/>
    <property type="project" value="UniProtKB-KW"/>
</dbReference>
<dbReference type="GO" id="GO:0017000">
    <property type="term" value="P:antibiotic biosynthetic process"/>
    <property type="evidence" value="ECO:0007669"/>
    <property type="project" value="UniProtKB-KW"/>
</dbReference>
<evidence type="ECO:0000313" key="6">
    <source>
        <dbReference type="EMBL" id="AXG79011.1"/>
    </source>
</evidence>
<evidence type="ECO:0000256" key="2">
    <source>
        <dbReference type="ARBA" id="ARBA00023002"/>
    </source>
</evidence>
<dbReference type="EMBL" id="CP031194">
    <property type="protein sequence ID" value="AXG79011.1"/>
    <property type="molecule type" value="Genomic_DNA"/>
</dbReference>
<dbReference type="OrthoDB" id="3391615at2"/>
<name>A0A345HQN7_9ACTN</name>
<gene>
    <name evidence="6" type="ORF">DVK44_16400</name>
</gene>
<dbReference type="PANTHER" id="PTHR10696">
    <property type="entry name" value="GAMMA-BUTYROBETAINE HYDROXYLASE-RELATED"/>
    <property type="match status" value="1"/>
</dbReference>
<keyword evidence="2" id="KW-0560">Oxidoreductase</keyword>
<dbReference type="Pfam" id="PF02668">
    <property type="entry name" value="TauD"/>
    <property type="match status" value="1"/>
</dbReference>
<evidence type="ECO:0000259" key="5">
    <source>
        <dbReference type="Pfam" id="PF02668"/>
    </source>
</evidence>
<dbReference type="SUPFAM" id="SSF51197">
    <property type="entry name" value="Clavaminate synthase-like"/>
    <property type="match status" value="1"/>
</dbReference>
<dbReference type="KEGG" id="spad:DVK44_16400"/>
<keyword evidence="3" id="KW-0408">Iron</keyword>
<keyword evidence="4" id="KW-0045">Antibiotic biosynthesis</keyword>
<evidence type="ECO:0000256" key="1">
    <source>
        <dbReference type="ARBA" id="ARBA00001954"/>
    </source>
</evidence>